<feature type="transmembrane region" description="Helical" evidence="4">
    <location>
        <begin position="103"/>
        <end position="122"/>
    </location>
</feature>
<dbReference type="GO" id="GO:0022857">
    <property type="term" value="F:transmembrane transporter activity"/>
    <property type="evidence" value="ECO:0007669"/>
    <property type="project" value="InterPro"/>
</dbReference>
<keyword evidence="4" id="KW-1133">Transmembrane helix</keyword>
<feature type="domain" description="Major facilitator superfamily (MFS) profile" evidence="5">
    <location>
        <begin position="7"/>
        <end position="406"/>
    </location>
</feature>
<feature type="transmembrane region" description="Helical" evidence="4">
    <location>
        <begin position="7"/>
        <end position="33"/>
    </location>
</feature>
<feature type="transmembrane region" description="Helical" evidence="4">
    <location>
        <begin position="263"/>
        <end position="285"/>
    </location>
</feature>
<evidence type="ECO:0000256" key="1">
    <source>
        <dbReference type="ARBA" id="ARBA00004651"/>
    </source>
</evidence>
<keyword evidence="3" id="KW-1003">Cell membrane</keyword>
<feature type="transmembrane region" description="Helical" evidence="4">
    <location>
        <begin position="297"/>
        <end position="330"/>
    </location>
</feature>
<keyword evidence="4" id="KW-0812">Transmembrane</keyword>
<sequence>MSEKTDVIAASMIGTIIEWYGIFIFSSGAIYIAHTFYPHVTVAEGVLLTLLTFALGFVTRPVGAYVFGHFGDRLGRKKILLLTLLISGISTGLTGLIPSEASIGVFAIVLLVILRLVLGFGLGGEWGGAMLLTLETFKKRRGFYSSFVQSTVGIGLLLGTAIFLPLVAYTPHSFMYSIGWRIPFVASFVIVVIGVFIRLKVKETPVFEAEKKKNRILKSPEKELFTRHWKKIIAGTLLAGSSGNFFYFAISLLPVLFESLNKISVFDGLIGTALFGIIDVIFVFVGGQLSDKRGRRAIIAGANILALIVLFPSIYLVGFGYFVVFLSLFAIAHGLSYSPLGAMISEIFPTNVRYSGNSASYQYGNSFIGGPAPYASDLLGSVSYVLYPVFTLIFILIALGVIYKSKESEKMSLEDSASGYIEY</sequence>
<feature type="transmembrane region" description="Helical" evidence="4">
    <location>
        <begin position="45"/>
        <end position="67"/>
    </location>
</feature>
<comment type="caution">
    <text evidence="6">The sequence shown here is derived from an EMBL/GenBank/DDBJ whole genome shotgun (WGS) entry which is preliminary data.</text>
</comment>
<dbReference type="GeneID" id="16025794"/>
<evidence type="ECO:0000313" key="7">
    <source>
        <dbReference type="Proteomes" id="UP000546917"/>
    </source>
</evidence>
<evidence type="ECO:0000256" key="2">
    <source>
        <dbReference type="ARBA" id="ARBA00022448"/>
    </source>
</evidence>
<dbReference type="Proteomes" id="UP000546917">
    <property type="component" value="Unassembled WGS sequence"/>
</dbReference>
<dbReference type="GO" id="GO:0005886">
    <property type="term" value="C:plasma membrane"/>
    <property type="evidence" value="ECO:0007669"/>
    <property type="project" value="UniProtKB-SubCell"/>
</dbReference>
<keyword evidence="2" id="KW-0813">Transport</keyword>
<organism evidence="6 7">
    <name type="scientific">Ferroplasma acidiphilum</name>
    <dbReference type="NCBI Taxonomy" id="74969"/>
    <lineage>
        <taxon>Archaea</taxon>
        <taxon>Methanobacteriati</taxon>
        <taxon>Thermoplasmatota</taxon>
        <taxon>Thermoplasmata</taxon>
        <taxon>Thermoplasmatales</taxon>
        <taxon>Ferroplasmaceae</taxon>
        <taxon>Ferroplasma</taxon>
    </lineage>
</organism>
<dbReference type="RefSeq" id="WP_009887644.1">
    <property type="nucleotide sequence ID" value="NZ_CP133600.1"/>
</dbReference>
<gene>
    <name evidence="6" type="ORF">HLB00_04935</name>
</gene>
<evidence type="ECO:0000256" key="3">
    <source>
        <dbReference type="ARBA" id="ARBA00022475"/>
    </source>
</evidence>
<dbReference type="InterPro" id="IPR020846">
    <property type="entry name" value="MFS_dom"/>
</dbReference>
<dbReference type="SUPFAM" id="SSF103473">
    <property type="entry name" value="MFS general substrate transporter"/>
    <property type="match status" value="1"/>
</dbReference>
<name>A0A7K4FN00_9ARCH</name>
<dbReference type="AlphaFoldDB" id="A0A7K4FN00"/>
<keyword evidence="4" id="KW-0472">Membrane</keyword>
<feature type="transmembrane region" description="Helical" evidence="4">
    <location>
        <begin position="232"/>
        <end position="257"/>
    </location>
</feature>
<feature type="transmembrane region" description="Helical" evidence="4">
    <location>
        <begin position="178"/>
        <end position="197"/>
    </location>
</feature>
<dbReference type="InterPro" id="IPR011701">
    <property type="entry name" value="MFS"/>
</dbReference>
<dbReference type="Gene3D" id="1.20.1250.20">
    <property type="entry name" value="MFS general substrate transporter like domains"/>
    <property type="match status" value="2"/>
</dbReference>
<protein>
    <submittedName>
        <fullName evidence="6">MFS transporter</fullName>
    </submittedName>
</protein>
<comment type="subcellular location">
    <subcellularLocation>
        <location evidence="1">Cell membrane</location>
        <topology evidence="1">Multi-pass membrane protein</topology>
    </subcellularLocation>
</comment>
<dbReference type="PANTHER" id="PTHR43045:SF1">
    <property type="entry name" value="SHIKIMATE TRANSPORTER"/>
    <property type="match status" value="1"/>
</dbReference>
<dbReference type="Pfam" id="PF07690">
    <property type="entry name" value="MFS_1"/>
    <property type="match status" value="1"/>
</dbReference>
<evidence type="ECO:0000256" key="4">
    <source>
        <dbReference type="SAM" id="Phobius"/>
    </source>
</evidence>
<dbReference type="PROSITE" id="PS50850">
    <property type="entry name" value="MFS"/>
    <property type="match status" value="1"/>
</dbReference>
<dbReference type="EMBL" id="JABGBP010000168">
    <property type="protein sequence ID" value="NOL60181.1"/>
    <property type="molecule type" value="Genomic_DNA"/>
</dbReference>
<feature type="transmembrane region" description="Helical" evidence="4">
    <location>
        <begin position="143"/>
        <end position="166"/>
    </location>
</feature>
<feature type="transmembrane region" description="Helical" evidence="4">
    <location>
        <begin position="384"/>
        <end position="403"/>
    </location>
</feature>
<evidence type="ECO:0000259" key="5">
    <source>
        <dbReference type="PROSITE" id="PS50850"/>
    </source>
</evidence>
<accession>A0A7K4FN00</accession>
<proteinExistence type="predicted"/>
<evidence type="ECO:0000313" key="6">
    <source>
        <dbReference type="EMBL" id="NOL60181.1"/>
    </source>
</evidence>
<reference evidence="6 7" key="1">
    <citation type="submission" date="2020-05" db="EMBL/GenBank/DDBJ databases">
        <authorList>
            <person name="Zhang R."/>
        </authorList>
    </citation>
    <scope>NUCLEOTIDE SEQUENCE [LARGE SCALE GENOMIC DNA]</scope>
    <source>
        <strain evidence="6 7">DSM 28986</strain>
    </source>
</reference>
<dbReference type="InterPro" id="IPR036259">
    <property type="entry name" value="MFS_trans_sf"/>
</dbReference>
<dbReference type="PANTHER" id="PTHR43045">
    <property type="entry name" value="SHIKIMATE TRANSPORTER"/>
    <property type="match status" value="1"/>
</dbReference>
<feature type="transmembrane region" description="Helical" evidence="4">
    <location>
        <begin position="79"/>
        <end position="97"/>
    </location>
</feature>